<dbReference type="RefSeq" id="WP_250596563.1">
    <property type="nucleotide sequence ID" value="NZ_JAKRVY010000004.1"/>
</dbReference>
<dbReference type="AlphaFoldDB" id="A0AAE3K5C9"/>
<dbReference type="EMBL" id="JAKRVY010000004">
    <property type="protein sequence ID" value="MCL9813866.1"/>
    <property type="molecule type" value="Genomic_DNA"/>
</dbReference>
<comment type="caution">
    <text evidence="2">The sequence shown here is derived from an EMBL/GenBank/DDBJ whole genome shotgun (WGS) entry which is preliminary data.</text>
</comment>
<evidence type="ECO:0000313" key="2">
    <source>
        <dbReference type="EMBL" id="MCL9813866.1"/>
    </source>
</evidence>
<gene>
    <name evidence="2" type="ORF">AArcSt11_09405</name>
</gene>
<feature type="transmembrane region" description="Helical" evidence="1">
    <location>
        <begin position="43"/>
        <end position="67"/>
    </location>
</feature>
<keyword evidence="1" id="KW-0812">Transmembrane</keyword>
<name>A0AAE3K5C9_9EURY</name>
<organism evidence="2 3">
    <name type="scientific">Natranaeroarchaeum aerophilus</name>
    <dbReference type="NCBI Taxonomy" id="2917711"/>
    <lineage>
        <taxon>Archaea</taxon>
        <taxon>Methanobacteriati</taxon>
        <taxon>Methanobacteriota</taxon>
        <taxon>Stenosarchaea group</taxon>
        <taxon>Halobacteria</taxon>
        <taxon>Halobacteriales</taxon>
        <taxon>Natronoarchaeaceae</taxon>
        <taxon>Natranaeroarchaeum</taxon>
    </lineage>
</organism>
<dbReference type="Proteomes" id="UP001202674">
    <property type="component" value="Unassembled WGS sequence"/>
</dbReference>
<keyword evidence="1" id="KW-0472">Membrane</keyword>
<evidence type="ECO:0000256" key="1">
    <source>
        <dbReference type="SAM" id="Phobius"/>
    </source>
</evidence>
<feature type="transmembrane region" description="Helical" evidence="1">
    <location>
        <begin position="200"/>
        <end position="221"/>
    </location>
</feature>
<proteinExistence type="predicted"/>
<evidence type="ECO:0008006" key="4">
    <source>
        <dbReference type="Google" id="ProtNLM"/>
    </source>
</evidence>
<feature type="transmembrane region" description="Helical" evidence="1">
    <location>
        <begin position="163"/>
        <end position="188"/>
    </location>
</feature>
<keyword evidence="1" id="KW-1133">Transmembrane helix</keyword>
<keyword evidence="3" id="KW-1185">Reference proteome</keyword>
<reference evidence="2 3" key="1">
    <citation type="journal article" date="2022" name="Syst. Appl. Microbiol.">
        <title>Natronocalculus amylovorans gen. nov., sp. nov., and Natranaeroarchaeum aerophilus sp. nov., dominant culturable amylolytic natronoarchaea from hypersaline soda lakes in southwestern Siberia.</title>
        <authorList>
            <person name="Sorokin D.Y."/>
            <person name="Elcheninov A.G."/>
            <person name="Khizhniak T.V."/>
            <person name="Koenen M."/>
            <person name="Bale N.J."/>
            <person name="Damste J.S.S."/>
            <person name="Kublanov I.V."/>
        </authorList>
    </citation>
    <scope>NUCLEOTIDE SEQUENCE [LARGE SCALE GENOMIC DNA]</scope>
    <source>
        <strain evidence="2 3">AArc-St1-1</strain>
    </source>
</reference>
<sequence length="234" mass="24170">MILRRLLYPVADSDGRVATLRTIAALLAFALGVRYTGVLVPSALALVTIAVTGVALTVLFGTLAQVLADPSRIEAFSIRSSFVPGLRALALATVALAPPLLLLASMVGDVSGEPPTSEATGVVLLFGSTATLLFFFACLYVFPALLAIATTRGSVRRAADRELLVPVLSDLSYLSRWTLGLVLLIPAMSLVTTSLQSGEVAGVLAAGGAALLWVAGARVVGDGYDMALGTRTVE</sequence>
<feature type="transmembrane region" description="Helical" evidence="1">
    <location>
        <begin position="88"/>
        <end position="107"/>
    </location>
</feature>
<protein>
    <recommendedName>
        <fullName evidence="4">DUF4013 domain-containing protein</fullName>
    </recommendedName>
</protein>
<accession>A0AAE3K5C9</accession>
<evidence type="ECO:0000313" key="3">
    <source>
        <dbReference type="Proteomes" id="UP001202674"/>
    </source>
</evidence>
<feature type="transmembrane region" description="Helical" evidence="1">
    <location>
        <begin position="20"/>
        <end position="37"/>
    </location>
</feature>
<feature type="transmembrane region" description="Helical" evidence="1">
    <location>
        <begin position="119"/>
        <end position="142"/>
    </location>
</feature>